<organism evidence="3 4">
    <name type="scientific">Salsuginibacillus halophilus</name>
    <dbReference type="NCBI Taxonomy" id="517424"/>
    <lineage>
        <taxon>Bacteria</taxon>
        <taxon>Bacillati</taxon>
        <taxon>Bacillota</taxon>
        <taxon>Bacilli</taxon>
        <taxon>Bacillales</taxon>
        <taxon>Bacillaceae</taxon>
        <taxon>Salsuginibacillus</taxon>
    </lineage>
</organism>
<protein>
    <submittedName>
        <fullName evidence="3">Methylated-DNA-protein-cysteine methyltransferase-like protein</fullName>
    </submittedName>
</protein>
<keyword evidence="3" id="KW-0808">Transferase</keyword>
<dbReference type="CDD" id="cd06445">
    <property type="entry name" value="ATase"/>
    <property type="match status" value="1"/>
</dbReference>
<dbReference type="InterPro" id="IPR036388">
    <property type="entry name" value="WH-like_DNA-bd_sf"/>
</dbReference>
<name>A0A2P8H9M1_9BACI</name>
<evidence type="ECO:0000256" key="1">
    <source>
        <dbReference type="ARBA" id="ARBA00022763"/>
    </source>
</evidence>
<dbReference type="GO" id="GO:0008168">
    <property type="term" value="F:methyltransferase activity"/>
    <property type="evidence" value="ECO:0007669"/>
    <property type="project" value="UniProtKB-KW"/>
</dbReference>
<evidence type="ECO:0000313" key="3">
    <source>
        <dbReference type="EMBL" id="PSL42925.1"/>
    </source>
</evidence>
<dbReference type="Proteomes" id="UP000242310">
    <property type="component" value="Unassembled WGS sequence"/>
</dbReference>
<keyword evidence="1" id="KW-0227">DNA damage</keyword>
<dbReference type="GO" id="GO:0006281">
    <property type="term" value="P:DNA repair"/>
    <property type="evidence" value="ECO:0007669"/>
    <property type="project" value="InterPro"/>
</dbReference>
<dbReference type="PANTHER" id="PTHR42942:SF1">
    <property type="entry name" value="ALKYLTRANSFERASE-LIKE PROTEIN 1"/>
    <property type="match status" value="1"/>
</dbReference>
<dbReference type="Pfam" id="PF01035">
    <property type="entry name" value="DNA_binding_1"/>
    <property type="match status" value="1"/>
</dbReference>
<evidence type="ECO:0000313" key="4">
    <source>
        <dbReference type="Proteomes" id="UP000242310"/>
    </source>
</evidence>
<dbReference type="InterPro" id="IPR036217">
    <property type="entry name" value="MethylDNA_cys_MeTrfase_DNAb"/>
</dbReference>
<gene>
    <name evidence="3" type="ORF">B0H94_1128</name>
</gene>
<feature type="domain" description="Methylated-DNA-[protein]-cysteine S-methyltransferase DNA binding" evidence="2">
    <location>
        <begin position="5"/>
        <end position="79"/>
    </location>
</feature>
<dbReference type="PANTHER" id="PTHR42942">
    <property type="entry name" value="6-O-METHYLGUANINE DNA METHYLTRANSFERASE"/>
    <property type="match status" value="1"/>
</dbReference>
<evidence type="ECO:0000259" key="2">
    <source>
        <dbReference type="Pfam" id="PF01035"/>
    </source>
</evidence>
<keyword evidence="3" id="KW-0489">Methyltransferase</keyword>
<reference evidence="3 4" key="1">
    <citation type="submission" date="2018-03" db="EMBL/GenBank/DDBJ databases">
        <title>Genomic Encyclopedia of Type Strains, Phase III (KMG-III): the genomes of soil and plant-associated and newly described type strains.</title>
        <authorList>
            <person name="Whitman W."/>
        </authorList>
    </citation>
    <scope>NUCLEOTIDE SEQUENCE [LARGE SCALE GENOMIC DNA]</scope>
    <source>
        <strain evidence="3 4">CGMCC 1.07653</strain>
    </source>
</reference>
<dbReference type="RefSeq" id="WP_106589463.1">
    <property type="nucleotide sequence ID" value="NZ_PYAV01000012.1"/>
</dbReference>
<dbReference type="GO" id="GO:0032259">
    <property type="term" value="P:methylation"/>
    <property type="evidence" value="ECO:0007669"/>
    <property type="project" value="UniProtKB-KW"/>
</dbReference>
<dbReference type="NCBIfam" id="TIGR00589">
    <property type="entry name" value="ogt"/>
    <property type="match status" value="1"/>
</dbReference>
<dbReference type="EMBL" id="PYAV01000012">
    <property type="protein sequence ID" value="PSL42925.1"/>
    <property type="molecule type" value="Genomic_DNA"/>
</dbReference>
<sequence length="97" mass="10638">MNASFFQHVYDIVRQIPAGEVASYSQIAALLEQPHNARVVGWAMQKAPDDVPAHRVLRKDGSTAPAFVDQRSKLEAEGVAFDAAGRVVLTAHQWRGL</sequence>
<dbReference type="InterPro" id="IPR052520">
    <property type="entry name" value="ATL_DNA_repair"/>
</dbReference>
<keyword evidence="4" id="KW-1185">Reference proteome</keyword>
<dbReference type="Gene3D" id="1.10.10.10">
    <property type="entry name" value="Winged helix-like DNA-binding domain superfamily/Winged helix DNA-binding domain"/>
    <property type="match status" value="1"/>
</dbReference>
<dbReference type="SUPFAM" id="SSF46767">
    <property type="entry name" value="Methylated DNA-protein cysteine methyltransferase, C-terminal domain"/>
    <property type="match status" value="1"/>
</dbReference>
<accession>A0A2P8H9M1</accession>
<dbReference type="AlphaFoldDB" id="A0A2P8H9M1"/>
<comment type="caution">
    <text evidence="3">The sequence shown here is derived from an EMBL/GenBank/DDBJ whole genome shotgun (WGS) entry which is preliminary data.</text>
</comment>
<dbReference type="OrthoDB" id="9789813at2"/>
<proteinExistence type="predicted"/>
<dbReference type="InterPro" id="IPR014048">
    <property type="entry name" value="MethylDNA_cys_MeTrfase_DNA-bd"/>
</dbReference>